<accession>A0ABR7ZS93</accession>
<protein>
    <submittedName>
        <fullName evidence="2">Carboxymuconolactone decarboxylase family protein</fullName>
    </submittedName>
</protein>
<evidence type="ECO:0000259" key="1">
    <source>
        <dbReference type="Pfam" id="PF02627"/>
    </source>
</evidence>
<proteinExistence type="predicted"/>
<dbReference type="InterPro" id="IPR029032">
    <property type="entry name" value="AhpD-like"/>
</dbReference>
<feature type="domain" description="Carboxymuconolactone decarboxylase-like" evidence="1">
    <location>
        <begin position="16"/>
        <end position="98"/>
    </location>
</feature>
<sequence>MKRVRNQTGKLSSALPEVMKNFYALSKASSTDGVIDGKTKELIALAIAVAIHCDDCIGFHTNSALKAGATKEEIIEVLGVAVFMGGGPALMYATHVMEAMEELQPSS</sequence>
<gene>
    <name evidence="2" type="ORF">H6F41_00815</name>
</gene>
<name>A0ABR7ZS93_9CYAN</name>
<organism evidence="2 3">
    <name type="scientific">Pseudanabaena mucicola FACHB-723</name>
    <dbReference type="NCBI Taxonomy" id="2692860"/>
    <lineage>
        <taxon>Bacteria</taxon>
        <taxon>Bacillati</taxon>
        <taxon>Cyanobacteriota</taxon>
        <taxon>Cyanophyceae</taxon>
        <taxon>Pseudanabaenales</taxon>
        <taxon>Pseudanabaenaceae</taxon>
        <taxon>Pseudanabaena</taxon>
    </lineage>
</organism>
<dbReference type="Pfam" id="PF02627">
    <property type="entry name" value="CMD"/>
    <property type="match status" value="1"/>
</dbReference>
<dbReference type="NCBIfam" id="TIGR00778">
    <property type="entry name" value="ahpD_dom"/>
    <property type="match status" value="1"/>
</dbReference>
<dbReference type="PANTHER" id="PTHR33930">
    <property type="entry name" value="ALKYL HYDROPEROXIDE REDUCTASE AHPD"/>
    <property type="match status" value="1"/>
</dbReference>
<comment type="caution">
    <text evidence="2">The sequence shown here is derived from an EMBL/GenBank/DDBJ whole genome shotgun (WGS) entry which is preliminary data.</text>
</comment>
<keyword evidence="3" id="KW-1185">Reference proteome</keyword>
<evidence type="ECO:0000313" key="2">
    <source>
        <dbReference type="EMBL" id="MBD2186682.1"/>
    </source>
</evidence>
<evidence type="ECO:0000313" key="3">
    <source>
        <dbReference type="Proteomes" id="UP000642094"/>
    </source>
</evidence>
<reference evidence="2 3" key="1">
    <citation type="journal article" date="2020" name="ISME J.">
        <title>Comparative genomics reveals insights into cyanobacterial evolution and habitat adaptation.</title>
        <authorList>
            <person name="Chen M.Y."/>
            <person name="Teng W.K."/>
            <person name="Zhao L."/>
            <person name="Hu C.X."/>
            <person name="Zhou Y.K."/>
            <person name="Han B.P."/>
            <person name="Song L.R."/>
            <person name="Shu W.S."/>
        </authorList>
    </citation>
    <scope>NUCLEOTIDE SEQUENCE [LARGE SCALE GENOMIC DNA]</scope>
    <source>
        <strain evidence="2 3">FACHB-723</strain>
    </source>
</reference>
<dbReference type="EMBL" id="JACJQB010000001">
    <property type="protein sequence ID" value="MBD2186682.1"/>
    <property type="molecule type" value="Genomic_DNA"/>
</dbReference>
<dbReference type="InterPro" id="IPR003779">
    <property type="entry name" value="CMD-like"/>
</dbReference>
<dbReference type="InterPro" id="IPR004675">
    <property type="entry name" value="AhpD_core"/>
</dbReference>
<dbReference type="SUPFAM" id="SSF69118">
    <property type="entry name" value="AhpD-like"/>
    <property type="match status" value="1"/>
</dbReference>
<dbReference type="Proteomes" id="UP000642094">
    <property type="component" value="Unassembled WGS sequence"/>
</dbReference>
<dbReference type="PANTHER" id="PTHR33930:SF2">
    <property type="entry name" value="BLR3452 PROTEIN"/>
    <property type="match status" value="1"/>
</dbReference>
<dbReference type="Gene3D" id="1.20.1290.10">
    <property type="entry name" value="AhpD-like"/>
    <property type="match status" value="1"/>
</dbReference>